<dbReference type="PANTHER" id="PTHR30474">
    <property type="entry name" value="CELL CYCLE PROTEIN"/>
    <property type="match status" value="1"/>
</dbReference>
<evidence type="ECO:0000256" key="1">
    <source>
        <dbReference type="ARBA" id="ARBA00004141"/>
    </source>
</evidence>
<evidence type="ECO:0000313" key="19">
    <source>
        <dbReference type="Proteomes" id="UP001596020"/>
    </source>
</evidence>
<feature type="transmembrane region" description="Helical" evidence="17">
    <location>
        <begin position="15"/>
        <end position="32"/>
    </location>
</feature>
<evidence type="ECO:0000256" key="16">
    <source>
        <dbReference type="SAM" id="MobiDB-lite"/>
    </source>
</evidence>
<keyword evidence="4 17" id="KW-0812">Transmembrane</keyword>
<evidence type="ECO:0000256" key="7">
    <source>
        <dbReference type="ARBA" id="ARBA00022989"/>
    </source>
</evidence>
<evidence type="ECO:0000256" key="10">
    <source>
        <dbReference type="ARBA" id="ARBA00033270"/>
    </source>
</evidence>
<name>A0ABV9KA64_9PORP</name>
<keyword evidence="7 17" id="KW-1133">Transmembrane helix</keyword>
<evidence type="ECO:0000256" key="11">
    <source>
        <dbReference type="ARBA" id="ARBA00038053"/>
    </source>
</evidence>
<feature type="region of interest" description="Disordered" evidence="16">
    <location>
        <begin position="413"/>
        <end position="432"/>
    </location>
</feature>
<dbReference type="Pfam" id="PF01098">
    <property type="entry name" value="FTSW_RODA_SPOVE"/>
    <property type="match status" value="1"/>
</dbReference>
<feature type="transmembrane region" description="Helical" evidence="17">
    <location>
        <begin position="385"/>
        <end position="405"/>
    </location>
</feature>
<dbReference type="EMBL" id="JBHSGO010000217">
    <property type="protein sequence ID" value="MFC4666898.1"/>
    <property type="molecule type" value="Genomic_DNA"/>
</dbReference>
<evidence type="ECO:0000256" key="12">
    <source>
        <dbReference type="ARBA" id="ARBA00041185"/>
    </source>
</evidence>
<evidence type="ECO:0000256" key="2">
    <source>
        <dbReference type="ARBA" id="ARBA00022676"/>
    </source>
</evidence>
<evidence type="ECO:0000256" key="14">
    <source>
        <dbReference type="ARBA" id="ARBA00044770"/>
    </source>
</evidence>
<feature type="transmembrane region" description="Helical" evidence="17">
    <location>
        <begin position="349"/>
        <end position="373"/>
    </location>
</feature>
<evidence type="ECO:0000256" key="15">
    <source>
        <dbReference type="ARBA" id="ARBA00049902"/>
    </source>
</evidence>
<evidence type="ECO:0000256" key="9">
    <source>
        <dbReference type="ARBA" id="ARBA00032370"/>
    </source>
</evidence>
<evidence type="ECO:0000313" key="18">
    <source>
        <dbReference type="EMBL" id="MFC4666898.1"/>
    </source>
</evidence>
<keyword evidence="6" id="KW-0573">Peptidoglycan synthesis</keyword>
<keyword evidence="2" id="KW-0328">Glycosyltransferase</keyword>
<comment type="caution">
    <text evidence="18">The sequence shown here is derived from an EMBL/GenBank/DDBJ whole genome shotgun (WGS) entry which is preliminary data.</text>
</comment>
<keyword evidence="5" id="KW-0133">Cell shape</keyword>
<feature type="transmembrane region" description="Helical" evidence="17">
    <location>
        <begin position="163"/>
        <end position="180"/>
    </location>
</feature>
<reference evidence="19" key="1">
    <citation type="journal article" date="2019" name="Int. J. Syst. Evol. Microbiol.">
        <title>The Global Catalogue of Microorganisms (GCM) 10K type strain sequencing project: providing services to taxonomists for standard genome sequencing and annotation.</title>
        <authorList>
            <consortium name="The Broad Institute Genomics Platform"/>
            <consortium name="The Broad Institute Genome Sequencing Center for Infectious Disease"/>
            <person name="Wu L."/>
            <person name="Ma J."/>
        </authorList>
    </citation>
    <scope>NUCLEOTIDE SEQUENCE [LARGE SCALE GENOMIC DNA]</scope>
    <source>
        <strain evidence="19">CGMCC 4.7357</strain>
    </source>
</reference>
<keyword evidence="19" id="KW-1185">Reference proteome</keyword>
<accession>A0ABV9KA64</accession>
<evidence type="ECO:0000256" key="4">
    <source>
        <dbReference type="ARBA" id="ARBA00022692"/>
    </source>
</evidence>
<keyword evidence="3" id="KW-0808">Transferase</keyword>
<organism evidence="18 19">
    <name type="scientific">Falsiporphyromonas endometrii</name>
    <dbReference type="NCBI Taxonomy" id="1387297"/>
    <lineage>
        <taxon>Bacteria</taxon>
        <taxon>Pseudomonadati</taxon>
        <taxon>Bacteroidota</taxon>
        <taxon>Bacteroidia</taxon>
        <taxon>Bacteroidales</taxon>
        <taxon>Porphyromonadaceae</taxon>
        <taxon>Falsiporphyromonas</taxon>
    </lineage>
</organism>
<keyword evidence="8 17" id="KW-0472">Membrane</keyword>
<evidence type="ECO:0000256" key="6">
    <source>
        <dbReference type="ARBA" id="ARBA00022984"/>
    </source>
</evidence>
<feature type="transmembrane region" description="Helical" evidence="17">
    <location>
        <begin position="44"/>
        <end position="64"/>
    </location>
</feature>
<evidence type="ECO:0000256" key="13">
    <source>
        <dbReference type="ARBA" id="ARBA00041418"/>
    </source>
</evidence>
<proteinExistence type="inferred from homology"/>
<comment type="similarity">
    <text evidence="11">Belongs to the SEDS family. FtsW subfamily.</text>
</comment>
<gene>
    <name evidence="18" type="ORF">ACFO3G_09860</name>
</gene>
<dbReference type="RefSeq" id="WP_380080425.1">
    <property type="nucleotide sequence ID" value="NZ_JBHSGO010000217.1"/>
</dbReference>
<dbReference type="Proteomes" id="UP001596020">
    <property type="component" value="Unassembled WGS sequence"/>
</dbReference>
<dbReference type="PANTHER" id="PTHR30474:SF2">
    <property type="entry name" value="PEPTIDOGLYCAN GLYCOSYLTRANSFERASE FTSW-RELATED"/>
    <property type="match status" value="1"/>
</dbReference>
<dbReference type="EC" id="2.4.99.28" evidence="14"/>
<sequence>MSSFKLSNFFAGDKFLWSLYGIFATISIVEVFSASSSLGFHSGLYKPILGHIFIIIMSVILMIFEVRALSKRNMRLILALVYLIGTVLLLLLPFIGVSINDANRWMRIGGINIQPSEIIKIGMISVGAGLMCRMNKNAPCDSNSTDPQEILKQKEFDDERRKLTYYYFLLMFIPIFLILFQNFSTAFMLGGFTFCFALIGNAHQKVVGKIFLITVIVGLIAGIALMSLPEKSLEGFGRATVWRSRIESKLQRFTDKEAADSAKFVINDDNLQEKHAFIAIASGVGLGVGAGHSKERFILPQAYADYIYSIIIEEWGIPGLLLIPFLYLVFYFRIDYLARQTNFAYFKNVLFGVGFLFVSQALVNMTVATGILVTGQTLPLISRGGSSYVMTSLSFGVAIAVSYIVEKKKRMDNQSADSSSADQKENLILGQAPLEGEEKLIKEDDC</sequence>
<evidence type="ECO:0000256" key="17">
    <source>
        <dbReference type="SAM" id="Phobius"/>
    </source>
</evidence>
<comment type="catalytic activity">
    <reaction evidence="15">
        <text>[GlcNAc-(1-&gt;4)-Mur2Ac(oyl-L-Ala-gamma-D-Glu-L-Lys-D-Ala-D-Ala)](n)-di-trans,octa-cis-undecaprenyl diphosphate + beta-D-GlcNAc-(1-&gt;4)-Mur2Ac(oyl-L-Ala-gamma-D-Glu-L-Lys-D-Ala-D-Ala)-di-trans,octa-cis-undecaprenyl diphosphate = [GlcNAc-(1-&gt;4)-Mur2Ac(oyl-L-Ala-gamma-D-Glu-L-Lys-D-Ala-D-Ala)](n+1)-di-trans,octa-cis-undecaprenyl diphosphate + di-trans,octa-cis-undecaprenyl diphosphate + H(+)</text>
        <dbReference type="Rhea" id="RHEA:23708"/>
        <dbReference type="Rhea" id="RHEA-COMP:9602"/>
        <dbReference type="Rhea" id="RHEA-COMP:9603"/>
        <dbReference type="ChEBI" id="CHEBI:15378"/>
        <dbReference type="ChEBI" id="CHEBI:58405"/>
        <dbReference type="ChEBI" id="CHEBI:60033"/>
        <dbReference type="ChEBI" id="CHEBI:78435"/>
        <dbReference type="EC" id="2.4.99.28"/>
    </reaction>
</comment>
<feature type="transmembrane region" description="Helical" evidence="17">
    <location>
        <begin position="210"/>
        <end position="228"/>
    </location>
</feature>
<feature type="transmembrane region" description="Helical" evidence="17">
    <location>
        <begin position="306"/>
        <end position="329"/>
    </location>
</feature>
<evidence type="ECO:0000256" key="8">
    <source>
        <dbReference type="ARBA" id="ARBA00023136"/>
    </source>
</evidence>
<comment type="subcellular location">
    <subcellularLocation>
        <location evidence="1">Membrane</location>
        <topology evidence="1">Multi-pass membrane protein</topology>
    </subcellularLocation>
</comment>
<dbReference type="InterPro" id="IPR001182">
    <property type="entry name" value="FtsW/RodA"/>
</dbReference>
<evidence type="ECO:0000256" key="3">
    <source>
        <dbReference type="ARBA" id="ARBA00022679"/>
    </source>
</evidence>
<feature type="transmembrane region" description="Helical" evidence="17">
    <location>
        <begin position="76"/>
        <end position="97"/>
    </location>
</feature>
<feature type="transmembrane region" description="Helical" evidence="17">
    <location>
        <begin position="186"/>
        <end position="203"/>
    </location>
</feature>
<protein>
    <recommendedName>
        <fullName evidence="12">Probable peptidoglycan glycosyltransferase FtsW</fullName>
        <ecNumber evidence="14">2.4.99.28</ecNumber>
    </recommendedName>
    <alternativeName>
        <fullName evidence="13">Cell division protein FtsW</fullName>
    </alternativeName>
    <alternativeName>
        <fullName evidence="10">Cell wall polymerase</fullName>
    </alternativeName>
    <alternativeName>
        <fullName evidence="9">Peptidoglycan polymerase</fullName>
    </alternativeName>
</protein>
<evidence type="ECO:0000256" key="5">
    <source>
        <dbReference type="ARBA" id="ARBA00022960"/>
    </source>
</evidence>